<dbReference type="EC" id="3.1.11.6" evidence="6"/>
<dbReference type="InterPro" id="IPR037004">
    <property type="entry name" value="Exonuc_VII_ssu_sf"/>
</dbReference>
<dbReference type="PANTHER" id="PTHR34137">
    <property type="entry name" value="EXODEOXYRIBONUCLEASE 7 SMALL SUBUNIT"/>
    <property type="match status" value="1"/>
</dbReference>
<dbReference type="Pfam" id="PF02609">
    <property type="entry name" value="Exonuc_VII_S"/>
    <property type="match status" value="1"/>
</dbReference>
<gene>
    <name evidence="6" type="primary">xseB</name>
    <name evidence="7" type="ORF">PS2015_736</name>
</gene>
<dbReference type="InterPro" id="IPR003761">
    <property type="entry name" value="Exonuc_VII_S"/>
</dbReference>
<comment type="subunit">
    <text evidence="6">Heterooligomer composed of large and small subunits.</text>
</comment>
<evidence type="ECO:0000256" key="5">
    <source>
        <dbReference type="ARBA" id="ARBA00022839"/>
    </source>
</evidence>
<keyword evidence="5 6" id="KW-0269">Exonuclease</keyword>
<dbReference type="NCBIfam" id="NF002140">
    <property type="entry name" value="PRK00977.1-4"/>
    <property type="match status" value="1"/>
</dbReference>
<dbReference type="OrthoDB" id="9801128at2"/>
<name>A0A0S2KAR0_9GAMM</name>
<proteinExistence type="inferred from homology"/>
<dbReference type="NCBIfam" id="TIGR01280">
    <property type="entry name" value="xseB"/>
    <property type="match status" value="1"/>
</dbReference>
<dbReference type="GO" id="GO:0009318">
    <property type="term" value="C:exodeoxyribonuclease VII complex"/>
    <property type="evidence" value="ECO:0007669"/>
    <property type="project" value="UniProtKB-UniRule"/>
</dbReference>
<dbReference type="Gene3D" id="1.10.287.1040">
    <property type="entry name" value="Exonuclease VII, small subunit"/>
    <property type="match status" value="1"/>
</dbReference>
<dbReference type="KEGG" id="pspi:PS2015_736"/>
<accession>A0A0S2KAR0</accession>
<evidence type="ECO:0000256" key="4">
    <source>
        <dbReference type="ARBA" id="ARBA00022801"/>
    </source>
</evidence>
<keyword evidence="2 6" id="KW-0963">Cytoplasm</keyword>
<comment type="subcellular location">
    <subcellularLocation>
        <location evidence="6">Cytoplasm</location>
    </subcellularLocation>
</comment>
<protein>
    <recommendedName>
        <fullName evidence="6">Exodeoxyribonuclease 7 small subunit</fullName>
        <ecNumber evidence="6">3.1.11.6</ecNumber>
    </recommendedName>
    <alternativeName>
        <fullName evidence="6">Exodeoxyribonuclease VII small subunit</fullName>
        <shortName evidence="6">Exonuclease VII small subunit</shortName>
    </alternativeName>
</protein>
<dbReference type="EMBL" id="CP013189">
    <property type="protein sequence ID" value="ALO45414.1"/>
    <property type="molecule type" value="Genomic_DNA"/>
</dbReference>
<dbReference type="GO" id="GO:0005829">
    <property type="term" value="C:cytosol"/>
    <property type="evidence" value="ECO:0007669"/>
    <property type="project" value="TreeGrafter"/>
</dbReference>
<dbReference type="SUPFAM" id="SSF116842">
    <property type="entry name" value="XseB-like"/>
    <property type="match status" value="1"/>
</dbReference>
<evidence type="ECO:0000256" key="2">
    <source>
        <dbReference type="ARBA" id="ARBA00022490"/>
    </source>
</evidence>
<dbReference type="Proteomes" id="UP000065641">
    <property type="component" value="Chromosome"/>
</dbReference>
<sequence length="81" mass="8919">MAQDKAPDFEETLTELEALVSRMEEGQMGLEESLAAFEKGINLTRECQQALQQAELKVQILTNADSEPPQTDVLLTTPGNL</sequence>
<organism evidence="7 8">
    <name type="scientific">Pseudohongiella spirulinae</name>
    <dbReference type="NCBI Taxonomy" id="1249552"/>
    <lineage>
        <taxon>Bacteria</taxon>
        <taxon>Pseudomonadati</taxon>
        <taxon>Pseudomonadota</taxon>
        <taxon>Gammaproteobacteria</taxon>
        <taxon>Pseudomonadales</taxon>
        <taxon>Pseudohongiellaceae</taxon>
        <taxon>Pseudohongiella</taxon>
    </lineage>
</organism>
<dbReference type="HAMAP" id="MF_00337">
    <property type="entry name" value="Exonuc_7_S"/>
    <property type="match status" value="1"/>
</dbReference>
<evidence type="ECO:0000256" key="6">
    <source>
        <dbReference type="HAMAP-Rule" id="MF_00337"/>
    </source>
</evidence>
<reference evidence="7 8" key="1">
    <citation type="submission" date="2015-11" db="EMBL/GenBank/DDBJ databases">
        <authorList>
            <person name="Zhang Y."/>
            <person name="Guo Z."/>
        </authorList>
    </citation>
    <scope>NUCLEOTIDE SEQUENCE [LARGE SCALE GENOMIC DNA]</scope>
    <source>
        <strain evidence="7 8">KCTC 32221</strain>
    </source>
</reference>
<keyword evidence="4 6" id="KW-0378">Hydrolase</keyword>
<dbReference type="PIRSF" id="PIRSF006488">
    <property type="entry name" value="Exonuc_VII_S"/>
    <property type="match status" value="1"/>
</dbReference>
<dbReference type="GO" id="GO:0008855">
    <property type="term" value="F:exodeoxyribonuclease VII activity"/>
    <property type="evidence" value="ECO:0007669"/>
    <property type="project" value="UniProtKB-UniRule"/>
</dbReference>
<evidence type="ECO:0000256" key="3">
    <source>
        <dbReference type="ARBA" id="ARBA00022722"/>
    </source>
</evidence>
<dbReference type="STRING" id="1249552.PS2015_736"/>
<keyword evidence="8" id="KW-1185">Reference proteome</keyword>
<evidence type="ECO:0000313" key="7">
    <source>
        <dbReference type="EMBL" id="ALO45414.1"/>
    </source>
</evidence>
<dbReference type="GO" id="GO:0006308">
    <property type="term" value="P:DNA catabolic process"/>
    <property type="evidence" value="ECO:0007669"/>
    <property type="project" value="UniProtKB-UniRule"/>
</dbReference>
<dbReference type="RefSeq" id="WP_058020956.1">
    <property type="nucleotide sequence ID" value="NZ_CP013189.1"/>
</dbReference>
<dbReference type="AlphaFoldDB" id="A0A0S2KAR0"/>
<evidence type="ECO:0000313" key="8">
    <source>
        <dbReference type="Proteomes" id="UP000065641"/>
    </source>
</evidence>
<evidence type="ECO:0000256" key="1">
    <source>
        <dbReference type="ARBA" id="ARBA00009998"/>
    </source>
</evidence>
<keyword evidence="3 6" id="KW-0540">Nuclease</keyword>
<comment type="function">
    <text evidence="6">Bidirectionally degrades single-stranded DNA into large acid-insoluble oligonucleotides, which are then degraded further into small acid-soluble oligonucleotides.</text>
</comment>
<dbReference type="PANTHER" id="PTHR34137:SF1">
    <property type="entry name" value="EXODEOXYRIBONUCLEASE 7 SMALL SUBUNIT"/>
    <property type="match status" value="1"/>
</dbReference>
<comment type="catalytic activity">
    <reaction evidence="6">
        <text>Exonucleolytic cleavage in either 5'- to 3'- or 3'- to 5'-direction to yield nucleoside 5'-phosphates.</text>
        <dbReference type="EC" id="3.1.11.6"/>
    </reaction>
</comment>
<comment type="similarity">
    <text evidence="1 6">Belongs to the XseB family.</text>
</comment>